<dbReference type="PANTHER" id="PTHR24148:SF73">
    <property type="entry name" value="HET DOMAIN PROTEIN (AFU_ORTHOLOGUE AFUA_8G01020)"/>
    <property type="match status" value="1"/>
</dbReference>
<dbReference type="EMBL" id="AMGX01000001">
    <property type="protein sequence ID" value="EXJ75755.1"/>
    <property type="molecule type" value="Genomic_DNA"/>
</dbReference>
<name>W9XEI0_9EURO</name>
<dbReference type="PANTHER" id="PTHR24148">
    <property type="entry name" value="ANKYRIN REPEAT DOMAIN-CONTAINING PROTEIN 39 HOMOLOG-RELATED"/>
    <property type="match status" value="1"/>
</dbReference>
<dbReference type="OrthoDB" id="4106239at2759"/>
<keyword evidence="3" id="KW-1185">Reference proteome</keyword>
<dbReference type="Proteomes" id="UP000019471">
    <property type="component" value="Unassembled WGS sequence"/>
</dbReference>
<dbReference type="HOGENOM" id="CLU_004184_7_4_1"/>
<dbReference type="InterPro" id="IPR010730">
    <property type="entry name" value="HET"/>
</dbReference>
<dbReference type="AlphaFoldDB" id="W9XEI0"/>
<dbReference type="STRING" id="1182543.W9XEI0"/>
<dbReference type="Pfam" id="PF06985">
    <property type="entry name" value="HET"/>
    <property type="match status" value="1"/>
</dbReference>
<dbReference type="RefSeq" id="XP_007739072.1">
    <property type="nucleotide sequence ID" value="XM_007740882.1"/>
</dbReference>
<gene>
    <name evidence="2" type="ORF">A1O5_00262</name>
</gene>
<feature type="domain" description="Heterokaryon incompatibility" evidence="1">
    <location>
        <begin position="49"/>
        <end position="200"/>
    </location>
</feature>
<accession>W9XEI0</accession>
<evidence type="ECO:0000313" key="3">
    <source>
        <dbReference type="Proteomes" id="UP000019471"/>
    </source>
</evidence>
<dbReference type="InterPro" id="IPR052895">
    <property type="entry name" value="HetReg/Transcr_Mod"/>
</dbReference>
<protein>
    <recommendedName>
        <fullName evidence="1">Heterokaryon incompatibility domain-containing protein</fullName>
    </recommendedName>
</protein>
<organism evidence="2 3">
    <name type="scientific">Cladophialophora psammophila CBS 110553</name>
    <dbReference type="NCBI Taxonomy" id="1182543"/>
    <lineage>
        <taxon>Eukaryota</taxon>
        <taxon>Fungi</taxon>
        <taxon>Dikarya</taxon>
        <taxon>Ascomycota</taxon>
        <taxon>Pezizomycotina</taxon>
        <taxon>Eurotiomycetes</taxon>
        <taxon>Chaetothyriomycetidae</taxon>
        <taxon>Chaetothyriales</taxon>
        <taxon>Herpotrichiellaceae</taxon>
        <taxon>Cladophialophora</taxon>
    </lineage>
</organism>
<dbReference type="GeneID" id="19184999"/>
<evidence type="ECO:0000313" key="2">
    <source>
        <dbReference type="EMBL" id="EXJ75755.1"/>
    </source>
</evidence>
<sequence>MTVLPAIHEGQFRLLKIIKAEPSLECEVRVWDLPSQNEGGESRSPQASYFALSYAWGAATPTWSITLNGKPFEITENLGAALVEIYRREEIRGAWQWIDQICIDQADDDEKSRQVNAMHIVYACARRTLIWLGPAADDSNLAMDNMRKLTEEMGKPPYPTSETEKEVIHRRLAPRNHPVWRAVVRLFGRSWFGRVWILQEVVLCKGAYVLCGDRTLVWEALVEFANAIVAIWPAVLMNAGQDPTQETVSGFDSCSQIDRFRRDAAARRLFPLLTTTRNRDTSDVVDHLYGIAAMLPEIQKPFIRVDYSRSYIEAIIAFCKGCVDKDPALWVLSMAASTSRTQGLPSWCPDLAHRFSDGTQLASYPAFQAGFINRSQRASPIRVLAQPPNSISVPGFRLDAVSHVVHTAPNDGDMETWESECKQLFESTRTHGGGNDDAERLETYARTLAAGHWNPTVPIVPEHRLYNDLQGARRFWQEVVSKTPSDFSTYHVSKDAVLRFNVAVHLHDQRKFFSTQNGRIGLGPSQLRPNDIVCVFYSGACLWVLRESETGGTFTLVGEAYMHGFMDLPTTLKAHAAERGADAEFVIV</sequence>
<dbReference type="Pfam" id="PF26639">
    <property type="entry name" value="Het-6_barrel"/>
    <property type="match status" value="1"/>
</dbReference>
<dbReference type="eggNOG" id="ENOG502RS4X">
    <property type="taxonomic scope" value="Eukaryota"/>
</dbReference>
<reference evidence="2 3" key="1">
    <citation type="submission" date="2013-03" db="EMBL/GenBank/DDBJ databases">
        <title>The Genome Sequence of Cladophialophora psammophila CBS 110553.</title>
        <authorList>
            <consortium name="The Broad Institute Genomics Platform"/>
            <person name="Cuomo C."/>
            <person name="de Hoog S."/>
            <person name="Gorbushina A."/>
            <person name="Walker B."/>
            <person name="Young S.K."/>
            <person name="Zeng Q."/>
            <person name="Gargeya S."/>
            <person name="Fitzgerald M."/>
            <person name="Haas B."/>
            <person name="Abouelleil A."/>
            <person name="Allen A.W."/>
            <person name="Alvarado L."/>
            <person name="Arachchi H.M."/>
            <person name="Berlin A.M."/>
            <person name="Chapman S.B."/>
            <person name="Gainer-Dewar J."/>
            <person name="Goldberg J."/>
            <person name="Griggs A."/>
            <person name="Gujja S."/>
            <person name="Hansen M."/>
            <person name="Howarth C."/>
            <person name="Imamovic A."/>
            <person name="Ireland A."/>
            <person name="Larimer J."/>
            <person name="McCowan C."/>
            <person name="Murphy C."/>
            <person name="Pearson M."/>
            <person name="Poon T.W."/>
            <person name="Priest M."/>
            <person name="Roberts A."/>
            <person name="Saif S."/>
            <person name="Shea T."/>
            <person name="Sisk P."/>
            <person name="Sykes S."/>
            <person name="Wortman J."/>
            <person name="Nusbaum C."/>
            <person name="Birren B."/>
        </authorList>
    </citation>
    <scope>NUCLEOTIDE SEQUENCE [LARGE SCALE GENOMIC DNA]</scope>
    <source>
        <strain evidence="2 3">CBS 110553</strain>
    </source>
</reference>
<comment type="caution">
    <text evidence="2">The sequence shown here is derived from an EMBL/GenBank/DDBJ whole genome shotgun (WGS) entry which is preliminary data.</text>
</comment>
<proteinExistence type="predicted"/>
<evidence type="ECO:0000259" key="1">
    <source>
        <dbReference type="Pfam" id="PF06985"/>
    </source>
</evidence>